<organism evidence="2 3">
    <name type="scientific">Hoeflea prorocentri</name>
    <dbReference type="NCBI Taxonomy" id="1922333"/>
    <lineage>
        <taxon>Bacteria</taxon>
        <taxon>Pseudomonadati</taxon>
        <taxon>Pseudomonadota</taxon>
        <taxon>Alphaproteobacteria</taxon>
        <taxon>Hyphomicrobiales</taxon>
        <taxon>Rhizobiaceae</taxon>
        <taxon>Hoeflea</taxon>
    </lineage>
</organism>
<dbReference type="InterPro" id="IPR036390">
    <property type="entry name" value="WH_DNA-bd_sf"/>
</dbReference>
<evidence type="ECO:0000313" key="3">
    <source>
        <dbReference type="Proteomes" id="UP001151234"/>
    </source>
</evidence>
<sequence length="110" mass="12645">MNGGIQGAFRALADPTRREILIKLSEREMTIAEVAENFAITRGAVKKHLTILEEGRLISVHTHGRERINRLEADALRPVSDWLSYFDRFWGSRMLDLKSAVEKHERNSDE</sequence>
<accession>A0A9X3UHT9</accession>
<dbReference type="SMART" id="SM00418">
    <property type="entry name" value="HTH_ARSR"/>
    <property type="match status" value="1"/>
</dbReference>
<dbReference type="InterPro" id="IPR011991">
    <property type="entry name" value="ArsR-like_HTH"/>
</dbReference>
<dbReference type="SUPFAM" id="SSF46785">
    <property type="entry name" value="Winged helix' DNA-binding domain"/>
    <property type="match status" value="1"/>
</dbReference>
<dbReference type="Pfam" id="PF01022">
    <property type="entry name" value="HTH_5"/>
    <property type="match status" value="1"/>
</dbReference>
<evidence type="ECO:0000313" key="2">
    <source>
        <dbReference type="EMBL" id="MDA5398913.1"/>
    </source>
</evidence>
<feature type="domain" description="HTH arsR-type" evidence="1">
    <location>
        <begin position="1"/>
        <end position="109"/>
    </location>
</feature>
<gene>
    <name evidence="2" type="ORF">OQ273_10055</name>
</gene>
<name>A0A9X3UHT9_9HYPH</name>
<evidence type="ECO:0000259" key="1">
    <source>
        <dbReference type="PROSITE" id="PS50987"/>
    </source>
</evidence>
<dbReference type="RefSeq" id="WP_267990346.1">
    <property type="nucleotide sequence ID" value="NZ_JAPJZI010000001.1"/>
</dbReference>
<dbReference type="GO" id="GO:0003700">
    <property type="term" value="F:DNA-binding transcription factor activity"/>
    <property type="evidence" value="ECO:0007669"/>
    <property type="project" value="InterPro"/>
</dbReference>
<dbReference type="CDD" id="cd00090">
    <property type="entry name" value="HTH_ARSR"/>
    <property type="match status" value="1"/>
</dbReference>
<dbReference type="NCBIfam" id="NF033788">
    <property type="entry name" value="HTH_metalloreg"/>
    <property type="match status" value="1"/>
</dbReference>
<dbReference type="EMBL" id="JAPJZI010000001">
    <property type="protein sequence ID" value="MDA5398913.1"/>
    <property type="molecule type" value="Genomic_DNA"/>
</dbReference>
<dbReference type="InterPro" id="IPR036388">
    <property type="entry name" value="WH-like_DNA-bd_sf"/>
</dbReference>
<keyword evidence="3" id="KW-1185">Reference proteome</keyword>
<proteinExistence type="predicted"/>
<dbReference type="AlphaFoldDB" id="A0A9X3UHT9"/>
<protein>
    <submittedName>
        <fullName evidence="2">Metalloregulator ArsR/SmtB family transcription factor</fullName>
    </submittedName>
</protein>
<dbReference type="PANTHER" id="PTHR38600">
    <property type="entry name" value="TRANSCRIPTIONAL REGULATORY PROTEIN"/>
    <property type="match status" value="1"/>
</dbReference>
<dbReference type="PROSITE" id="PS50987">
    <property type="entry name" value="HTH_ARSR_2"/>
    <property type="match status" value="1"/>
</dbReference>
<comment type="caution">
    <text evidence="2">The sequence shown here is derived from an EMBL/GenBank/DDBJ whole genome shotgun (WGS) entry which is preliminary data.</text>
</comment>
<reference evidence="2" key="1">
    <citation type="submission" date="2022-11" db="EMBL/GenBank/DDBJ databases">
        <title>Draft genome sequence of Hoeflea poritis E7-10 and Hoeflea prorocentri PM5-8, separated from scleractinian coral Porites lutea and marine dinoflagellate.</title>
        <authorList>
            <person name="Zhang G."/>
            <person name="Wei Q."/>
            <person name="Cai L."/>
        </authorList>
    </citation>
    <scope>NUCLEOTIDE SEQUENCE</scope>
    <source>
        <strain evidence="2">PM5-8</strain>
    </source>
</reference>
<dbReference type="PANTHER" id="PTHR38600:SF2">
    <property type="entry name" value="SLL0088 PROTEIN"/>
    <property type="match status" value="1"/>
</dbReference>
<dbReference type="Proteomes" id="UP001151234">
    <property type="component" value="Unassembled WGS sequence"/>
</dbReference>
<dbReference type="Gene3D" id="1.10.10.10">
    <property type="entry name" value="Winged helix-like DNA-binding domain superfamily/Winged helix DNA-binding domain"/>
    <property type="match status" value="1"/>
</dbReference>
<dbReference type="InterPro" id="IPR001845">
    <property type="entry name" value="HTH_ArsR_DNA-bd_dom"/>
</dbReference>